<protein>
    <submittedName>
        <fullName evidence="1">Uncharacterized protein</fullName>
    </submittedName>
</protein>
<gene>
    <name evidence="1" type="ORF">HNR39_004147</name>
</gene>
<keyword evidence="2" id="KW-1185">Reference proteome</keyword>
<dbReference type="AlphaFoldDB" id="A0A840RXH6"/>
<dbReference type="Proteomes" id="UP000571084">
    <property type="component" value="Unassembled WGS sequence"/>
</dbReference>
<proteinExistence type="predicted"/>
<reference evidence="1 2" key="1">
    <citation type="submission" date="2020-08" db="EMBL/GenBank/DDBJ databases">
        <title>Genomic Encyclopedia of Type Strains, Phase IV (KMG-IV): sequencing the most valuable type-strain genomes for metagenomic binning, comparative biology and taxonomic classification.</title>
        <authorList>
            <person name="Goeker M."/>
        </authorList>
    </citation>
    <scope>NUCLEOTIDE SEQUENCE [LARGE SCALE GENOMIC DNA]</scope>
    <source>
        <strain evidence="1 2">DSM 23240</strain>
    </source>
</reference>
<evidence type="ECO:0000313" key="2">
    <source>
        <dbReference type="Proteomes" id="UP000571084"/>
    </source>
</evidence>
<comment type="caution">
    <text evidence="1">The sequence shown here is derived from an EMBL/GenBank/DDBJ whole genome shotgun (WGS) entry which is preliminary data.</text>
</comment>
<dbReference type="EMBL" id="JACHHQ010000012">
    <property type="protein sequence ID" value="MBB5202283.1"/>
    <property type="molecule type" value="Genomic_DNA"/>
</dbReference>
<evidence type="ECO:0000313" key="1">
    <source>
        <dbReference type="EMBL" id="MBB5202283.1"/>
    </source>
</evidence>
<organism evidence="1 2">
    <name type="scientific">Glaciimonas immobilis</name>
    <dbReference type="NCBI Taxonomy" id="728004"/>
    <lineage>
        <taxon>Bacteria</taxon>
        <taxon>Pseudomonadati</taxon>
        <taxon>Pseudomonadota</taxon>
        <taxon>Betaproteobacteria</taxon>
        <taxon>Burkholderiales</taxon>
        <taxon>Oxalobacteraceae</taxon>
        <taxon>Glaciimonas</taxon>
    </lineage>
</organism>
<name>A0A840RXH6_9BURK</name>
<sequence length="79" mass="9006">MVDVLLQESGEIAVRRVLHSVFCLSGECMTHARQNIKPPKPLKRFMQQSIIDALRLSLFNREQQAALALCRPRSVIFAQ</sequence>
<accession>A0A840RXH6</accession>